<feature type="region of interest" description="Disordered" evidence="17">
    <location>
        <begin position="46"/>
        <end position="66"/>
    </location>
</feature>
<gene>
    <name evidence="19" type="ORF">FBUS_10938</name>
</gene>
<comment type="similarity">
    <text evidence="4 16">Belongs to the LTN1 family.</text>
</comment>
<feature type="region of interest" description="Disordered" evidence="17">
    <location>
        <begin position="1138"/>
        <end position="1179"/>
    </location>
</feature>
<dbReference type="InterPro" id="IPR054478">
    <property type="entry name" value="LTN1_UBC"/>
</dbReference>
<evidence type="ECO:0000313" key="19">
    <source>
        <dbReference type="EMBL" id="KAA0185676.1"/>
    </source>
</evidence>
<evidence type="ECO:0000256" key="8">
    <source>
        <dbReference type="ARBA" id="ARBA00022679"/>
    </source>
</evidence>
<protein>
    <recommendedName>
        <fullName evidence="6 16">E3 ubiquitin-protein ligase listerin</fullName>
        <ecNumber evidence="5 16">2.3.2.27</ecNumber>
    </recommendedName>
    <alternativeName>
        <fullName evidence="14 16">RING-type E3 ubiquitin transferase listerin</fullName>
    </alternativeName>
</protein>
<dbReference type="InterPro" id="IPR001841">
    <property type="entry name" value="Znf_RING"/>
</dbReference>
<evidence type="ECO:0000313" key="20">
    <source>
        <dbReference type="Proteomes" id="UP000728185"/>
    </source>
</evidence>
<evidence type="ECO:0000256" key="3">
    <source>
        <dbReference type="ARBA" id="ARBA00004906"/>
    </source>
</evidence>
<feature type="compositionally biased region" description="Polar residues" evidence="17">
    <location>
        <begin position="47"/>
        <end position="66"/>
    </location>
</feature>
<dbReference type="GO" id="GO:0005829">
    <property type="term" value="C:cytosol"/>
    <property type="evidence" value="ECO:0007669"/>
    <property type="project" value="UniProtKB-SubCell"/>
</dbReference>
<evidence type="ECO:0000256" key="15">
    <source>
        <dbReference type="PROSITE-ProRule" id="PRU00175"/>
    </source>
</evidence>
<dbReference type="InterPro" id="IPR039804">
    <property type="entry name" value="RING-CH-C4HC3_LTN1"/>
</dbReference>
<accession>A0A8E0VFM1</accession>
<evidence type="ECO:0000256" key="6">
    <source>
        <dbReference type="ARBA" id="ARBA00017157"/>
    </source>
</evidence>
<comment type="subcellular location">
    <subcellularLocation>
        <location evidence="2">Cytoplasm</location>
        <location evidence="2">Cytosol</location>
    </subcellularLocation>
</comment>
<feature type="domain" description="RING-type" evidence="18">
    <location>
        <begin position="1796"/>
        <end position="1843"/>
    </location>
</feature>
<dbReference type="OrthoDB" id="6108at2759"/>
<dbReference type="GO" id="GO:0016567">
    <property type="term" value="P:protein ubiquitination"/>
    <property type="evidence" value="ECO:0007669"/>
    <property type="project" value="UniProtKB-UniPathway"/>
</dbReference>
<evidence type="ECO:0000256" key="1">
    <source>
        <dbReference type="ARBA" id="ARBA00000900"/>
    </source>
</evidence>
<evidence type="ECO:0000256" key="13">
    <source>
        <dbReference type="ARBA" id="ARBA00022833"/>
    </source>
</evidence>
<dbReference type="UniPathway" id="UPA00143"/>
<dbReference type="FunFam" id="3.30.40.10:FF:000038">
    <property type="entry name" value="E3 ubiquitin-protein ligase listerin"/>
    <property type="match status" value="1"/>
</dbReference>
<evidence type="ECO:0000256" key="10">
    <source>
        <dbReference type="ARBA" id="ARBA00022737"/>
    </source>
</evidence>
<evidence type="ECO:0000256" key="16">
    <source>
        <dbReference type="RuleBase" id="RU367090"/>
    </source>
</evidence>
<dbReference type="GO" id="GO:0008270">
    <property type="term" value="F:zinc ion binding"/>
    <property type="evidence" value="ECO:0007669"/>
    <property type="project" value="UniProtKB-KW"/>
</dbReference>
<comment type="subunit">
    <text evidence="16">Component of the ribosome quality control complex (RQC).</text>
</comment>
<evidence type="ECO:0000256" key="12">
    <source>
        <dbReference type="ARBA" id="ARBA00022786"/>
    </source>
</evidence>
<comment type="function">
    <text evidence="16">E3 ubiquitin-protein ligase. Component of the ribosome quality control complex (RQC), a ribosome-associated complex that mediates ubiquitination and extraction of incompletely synthesized nascent chains for proteasomal degradation.</text>
</comment>
<dbReference type="PROSITE" id="PS50089">
    <property type="entry name" value="ZF_RING_2"/>
    <property type="match status" value="1"/>
</dbReference>
<keyword evidence="11 15" id="KW-0863">Zinc-finger</keyword>
<evidence type="ECO:0000259" key="18">
    <source>
        <dbReference type="PROSITE" id="PS50089"/>
    </source>
</evidence>
<dbReference type="PANTHER" id="PTHR12389:SF0">
    <property type="entry name" value="E3 UBIQUITIN-PROTEIN LIGASE LISTERIN"/>
    <property type="match status" value="1"/>
</dbReference>
<proteinExistence type="inferred from homology"/>
<dbReference type="CDD" id="cd16491">
    <property type="entry name" value="RING-CH-C4HC3_LTN1"/>
    <property type="match status" value="1"/>
</dbReference>
<sequence>VYPNLVCLLSKLPFDYQNLSVQDSELLGELFVDNALKGLERVLTPRSAPTDSTSVPESAFQLNPTPSVDPSVSETVVTGLLECCRFLIDRLMTSAENEATAGSLCLRLMDEVVLRLLADALHVVRPDDLEHTYLVCTQPPIARQAFLQAVFSQVAVLFVNLARASESDSKFALFVRIRDKLLHWVSEIPKCLTDKSSSLSKDLEDFSTHTHLGLVDSLRLTQFVNCLAQLTSTYISSKAVGVKSCRAQSYSHSTGFQQQEASRSLSISKVTIQDTWCIDLFVQICQKIEAQSLSTSLDPLIETSFCVSYLNISSYLSNEVPTRLLGAEQKLFFLILPTLSDDLLPLFLTDSAVLGLVRSWCISSDYSKQPASRPSMVSRHRFLTAVLPTLIRVVPCDAALCSHIRDLCLDWASEWIGSVLSDNACLDPLALTNLAALISLVYSTITAQNHPIVVGLRSVLLSALLSDLHCKLPPSDPSDLTKLSPTLLRNMAALCLMTLEEVGPFVNVLGYGEDIVAQMKELLALLLQLILSLFIVHHFACVASVLDPNCELAMLTAVPLAPVNQADTHDGLSSAHSLCGVSLSTLISQIEHLLLSHSVLLGLLSPENSFPLILRTILRTAYAPMQMIRFIELFVRHSSNHSNVNADMVLSELWLSAVIEAMVSVVDTISESEPFAWHNNCPPPRPILFPAGLISLTVLPHLGRLFRIWQLGSRLQITSTSLGSVESDKWIKYIYCLGVLRGCLSSLAEPFDPCVTFGWPSPFCTQEASTNIDSPQCISSTTDGHLEPAWSAFGHWQSTVNIQLGLHWHNSTSEVSLSTFIDITSFSSLYRHFPQLTDMQISILSSILNSVCLNRLRSVHPNHWPRDLQLTASCTDDPLRPEFSWLDDHVCTRSDQSHDLVQFNRLCELEMPAGIIRRCLPRQELLGRLKCLTMIEVPADKVAKDTYEEPPEAHRVLQLLASIISVHGVSPLYATTFLSVVTVDYQKWLSRLADSLDGGTLVTSTGDDSGLRATLGAMGFIESLLLLWQPWQWYIDTANKSEFMHNLGLIQLSMRLKQLRPVLNRNEWDLILCLVISWVCLTVEQLDKGKHQRDRKPIELLATRAFRVSAALGAVFIERIPDPVPLNSLIIPSTQVCKDTPSQSVEDTWEDDADGEAIDDEDDTAISEQDPQIDDNSEDDKTMKCHAFESSKAAEDELFAELEDDPDSILAEDELSFLSTDDDVKCDTEVLNWNSIQNLLPRKCRPLAQIREDWKKFFSNHLYSTLLPSVFRTCLSIGPSGTSAVRITSRSSQSLCAAFATCPIPEIVSLLTARPHLILEYLVDLNRVIVNGVQLQVRQIIPKRTSSPDEMTTGLRAVLDFGSTLIRCSPIQSGQLLGHVILSRVLCLRTRRSGTECTLNLSNYLLHRLPMPWLLGLYGSLPVRLERDLLSDRALTDWGRGGSVLTYLVRNSVRDGWFLDVEAHHQLLSYLLSWDCLLTMLTSAGPQARARLQRALLDPSAALFDRLLLCLGLLLPPPGNLEAMIVNPCRLEPDERLLLPVSASRSDLIAAMSLRTSAHQRLRRPMRLVMPVASGDDREWRDPFSPDDRLLYLPGNRLASDISHLAVRLLRRFLAEAPALMRGWITRLSTPAGISEDAKDAKTATTSVATTKSEAGEISSPLCGHRCGRLRQLACMVDKLVSRHFSPGLARDEVLLVQYKAQLRELKRAEDGSSVVARYQVTDEHSMEMFIQLPINYPLGLVTVSCGRGVGITQQQWHMWTVQLSVFINNQNGSILDGIDLWQKNVRKKFEGVEECAICYSVVHNTNFSLPKMQCHTCRKLFHYACMYRWFTTSKSPACPLCRHRFFGPTGRPTT</sequence>
<keyword evidence="13 16" id="KW-0862">Zinc</keyword>
<dbReference type="Pfam" id="PF23009">
    <property type="entry name" value="UBC_like"/>
    <property type="match status" value="1"/>
</dbReference>
<comment type="pathway">
    <text evidence="3 16">Protein modification; protein ubiquitination.</text>
</comment>
<dbReference type="GO" id="GO:0072344">
    <property type="term" value="P:rescue of stalled ribosome"/>
    <property type="evidence" value="ECO:0007669"/>
    <property type="project" value="UniProtKB-UniRule"/>
</dbReference>
<dbReference type="Pfam" id="PF13639">
    <property type="entry name" value="zf-RING_2"/>
    <property type="match status" value="1"/>
</dbReference>
<keyword evidence="12 16" id="KW-0833">Ubl conjugation pathway</keyword>
<feature type="compositionally biased region" description="Acidic residues" evidence="17">
    <location>
        <begin position="1147"/>
        <end position="1178"/>
    </location>
</feature>
<feature type="non-terminal residue" evidence="19">
    <location>
        <position position="1855"/>
    </location>
</feature>
<dbReference type="EC" id="2.3.2.27" evidence="5 16"/>
<dbReference type="InterPro" id="IPR039795">
    <property type="entry name" value="LTN1/Rkr1"/>
</dbReference>
<evidence type="ECO:0000256" key="9">
    <source>
        <dbReference type="ARBA" id="ARBA00022723"/>
    </source>
</evidence>
<dbReference type="GO" id="GO:0061630">
    <property type="term" value="F:ubiquitin protein ligase activity"/>
    <property type="evidence" value="ECO:0007669"/>
    <property type="project" value="UniProtKB-UniRule"/>
</dbReference>
<evidence type="ECO:0000256" key="14">
    <source>
        <dbReference type="ARBA" id="ARBA00032366"/>
    </source>
</evidence>
<name>A0A8E0VFM1_9TREM</name>
<evidence type="ECO:0000256" key="11">
    <source>
        <dbReference type="ARBA" id="ARBA00022771"/>
    </source>
</evidence>
<reference evidence="19" key="1">
    <citation type="submission" date="2019-05" db="EMBL/GenBank/DDBJ databases">
        <title>Annotation for the trematode Fasciolopsis buski.</title>
        <authorList>
            <person name="Choi Y.-J."/>
        </authorList>
    </citation>
    <scope>NUCLEOTIDE SEQUENCE</scope>
    <source>
        <strain evidence="19">HT</strain>
        <tissue evidence="19">Whole worm</tissue>
    </source>
</reference>
<organism evidence="19 20">
    <name type="scientific">Fasciolopsis buskii</name>
    <dbReference type="NCBI Taxonomy" id="27845"/>
    <lineage>
        <taxon>Eukaryota</taxon>
        <taxon>Metazoa</taxon>
        <taxon>Spiralia</taxon>
        <taxon>Lophotrochozoa</taxon>
        <taxon>Platyhelminthes</taxon>
        <taxon>Trematoda</taxon>
        <taxon>Digenea</taxon>
        <taxon>Plagiorchiida</taxon>
        <taxon>Echinostomata</taxon>
        <taxon>Echinostomatoidea</taxon>
        <taxon>Fasciolidae</taxon>
        <taxon>Fasciolopsis</taxon>
    </lineage>
</organism>
<evidence type="ECO:0000256" key="4">
    <source>
        <dbReference type="ARBA" id="ARBA00007997"/>
    </source>
</evidence>
<keyword evidence="20" id="KW-1185">Reference proteome</keyword>
<evidence type="ECO:0000256" key="5">
    <source>
        <dbReference type="ARBA" id="ARBA00012483"/>
    </source>
</evidence>
<keyword evidence="8 16" id="KW-0808">Transferase</keyword>
<comment type="caution">
    <text evidence="19">The sequence shown here is derived from an EMBL/GenBank/DDBJ whole genome shotgun (WGS) entry which is preliminary data.</text>
</comment>
<keyword evidence="7" id="KW-0963">Cytoplasm</keyword>
<dbReference type="GO" id="GO:1990116">
    <property type="term" value="P:ribosome-associated ubiquitin-dependent protein catabolic process"/>
    <property type="evidence" value="ECO:0007669"/>
    <property type="project" value="UniProtKB-UniRule"/>
</dbReference>
<keyword evidence="10" id="KW-0677">Repeat</keyword>
<dbReference type="PANTHER" id="PTHR12389">
    <property type="entry name" value="ZINC FINGER PROTEIN 294"/>
    <property type="match status" value="1"/>
</dbReference>
<dbReference type="InterPro" id="IPR013083">
    <property type="entry name" value="Znf_RING/FYVE/PHD"/>
</dbReference>
<evidence type="ECO:0000256" key="17">
    <source>
        <dbReference type="SAM" id="MobiDB-lite"/>
    </source>
</evidence>
<evidence type="ECO:0000256" key="2">
    <source>
        <dbReference type="ARBA" id="ARBA00004514"/>
    </source>
</evidence>
<evidence type="ECO:0000256" key="7">
    <source>
        <dbReference type="ARBA" id="ARBA00022490"/>
    </source>
</evidence>
<dbReference type="GO" id="GO:1990112">
    <property type="term" value="C:RQC complex"/>
    <property type="evidence" value="ECO:0007669"/>
    <property type="project" value="UniProtKB-UniRule"/>
</dbReference>
<dbReference type="GO" id="GO:0043023">
    <property type="term" value="F:ribosomal large subunit binding"/>
    <property type="evidence" value="ECO:0007669"/>
    <property type="project" value="TreeGrafter"/>
</dbReference>
<dbReference type="Gene3D" id="3.30.40.10">
    <property type="entry name" value="Zinc/RING finger domain, C3HC4 (zinc finger)"/>
    <property type="match status" value="1"/>
</dbReference>
<comment type="catalytic activity">
    <reaction evidence="1 16">
        <text>S-ubiquitinyl-[E2 ubiquitin-conjugating enzyme]-L-cysteine + [acceptor protein]-L-lysine = [E2 ubiquitin-conjugating enzyme]-L-cysteine + N(6)-ubiquitinyl-[acceptor protein]-L-lysine.</text>
        <dbReference type="EC" id="2.3.2.27"/>
    </reaction>
</comment>
<dbReference type="EMBL" id="LUCM01010308">
    <property type="protein sequence ID" value="KAA0185676.1"/>
    <property type="molecule type" value="Genomic_DNA"/>
</dbReference>
<dbReference type="SUPFAM" id="SSF57850">
    <property type="entry name" value="RING/U-box"/>
    <property type="match status" value="1"/>
</dbReference>
<dbReference type="Proteomes" id="UP000728185">
    <property type="component" value="Unassembled WGS sequence"/>
</dbReference>
<keyword evidence="9 16" id="KW-0479">Metal-binding</keyword>